<accession>A0AAW0NF25</accession>
<gene>
    <name evidence="2" type="ORF">WMY93_019669</name>
</gene>
<dbReference type="InterPro" id="IPR004244">
    <property type="entry name" value="Transposase_22"/>
</dbReference>
<reference evidence="3" key="1">
    <citation type="submission" date="2024-04" db="EMBL/GenBank/DDBJ databases">
        <title>Salinicola lusitanus LLJ914,a marine bacterium isolated from the Okinawa Trough.</title>
        <authorList>
            <person name="Li J."/>
        </authorList>
    </citation>
    <scope>NUCLEOTIDE SEQUENCE [LARGE SCALE GENOMIC DNA]</scope>
</reference>
<evidence type="ECO:0000256" key="1">
    <source>
        <dbReference type="SAM" id="MobiDB-lite"/>
    </source>
</evidence>
<dbReference type="Proteomes" id="UP001460270">
    <property type="component" value="Unassembled WGS sequence"/>
</dbReference>
<evidence type="ECO:0008006" key="4">
    <source>
        <dbReference type="Google" id="ProtNLM"/>
    </source>
</evidence>
<dbReference type="PANTHER" id="PTHR11505">
    <property type="entry name" value="L1 TRANSPOSABLE ELEMENT-RELATED"/>
    <property type="match status" value="1"/>
</dbReference>
<feature type="region of interest" description="Disordered" evidence="1">
    <location>
        <begin position="1"/>
        <end position="20"/>
    </location>
</feature>
<name>A0AAW0NF25_9GOBI</name>
<evidence type="ECO:0000313" key="2">
    <source>
        <dbReference type="EMBL" id="KAK7898816.1"/>
    </source>
</evidence>
<sequence length="330" mass="38581">MNLRSGATTEHTVLKTKTRRRKPNKLLAMASDEEQTMKEMIKDLQKDITKQYTDLKQDIDHFRKETKELHGDVKEIRVEICEIAKKQEEAEKRINELEEREALVHTLLTYAMSEQQSMREKIDYLENKSRQNNIRIYQVKEGAEGADMAGFVTRLITETLGIPATELFVTAAHRSLTSMPSADAPPRSIVVRFLQWNTRQRVLQSAWKKRNIRLGETQIYFDRDYSQKVQQERALYAPLRRQLREKNIKSHILFPTKLKVFTEDHTTIFNSPEEAIEELMAQGLLKERPPPAKKRLPKSSLSNSGLSVDEKKMNELLKELQRRTLTHQRL</sequence>
<comment type="caution">
    <text evidence="2">The sequence shown here is derived from an EMBL/GenBank/DDBJ whole genome shotgun (WGS) entry which is preliminary data.</text>
</comment>
<feature type="compositionally biased region" description="Polar residues" evidence="1">
    <location>
        <begin position="1"/>
        <end position="11"/>
    </location>
</feature>
<organism evidence="2 3">
    <name type="scientific">Mugilogobius chulae</name>
    <name type="common">yellowstripe goby</name>
    <dbReference type="NCBI Taxonomy" id="88201"/>
    <lineage>
        <taxon>Eukaryota</taxon>
        <taxon>Metazoa</taxon>
        <taxon>Chordata</taxon>
        <taxon>Craniata</taxon>
        <taxon>Vertebrata</taxon>
        <taxon>Euteleostomi</taxon>
        <taxon>Actinopterygii</taxon>
        <taxon>Neopterygii</taxon>
        <taxon>Teleostei</taxon>
        <taxon>Neoteleostei</taxon>
        <taxon>Acanthomorphata</taxon>
        <taxon>Gobiaria</taxon>
        <taxon>Gobiiformes</taxon>
        <taxon>Gobioidei</taxon>
        <taxon>Gobiidae</taxon>
        <taxon>Gobionellinae</taxon>
        <taxon>Mugilogobius</taxon>
    </lineage>
</organism>
<dbReference type="AlphaFoldDB" id="A0AAW0NF25"/>
<dbReference type="EMBL" id="JBBPFD010000014">
    <property type="protein sequence ID" value="KAK7898816.1"/>
    <property type="molecule type" value="Genomic_DNA"/>
</dbReference>
<evidence type="ECO:0000313" key="3">
    <source>
        <dbReference type="Proteomes" id="UP001460270"/>
    </source>
</evidence>
<dbReference type="Gene3D" id="3.30.70.1820">
    <property type="entry name" value="L1 transposable element, RRM domain"/>
    <property type="match status" value="1"/>
</dbReference>
<proteinExistence type="predicted"/>
<protein>
    <recommendedName>
        <fullName evidence="4">L1 transposable element RRM domain-containing protein</fullName>
    </recommendedName>
</protein>
<keyword evidence="3" id="KW-1185">Reference proteome</keyword>
<feature type="region of interest" description="Disordered" evidence="1">
    <location>
        <begin position="287"/>
        <end position="307"/>
    </location>
</feature>